<dbReference type="PANTHER" id="PTHR45623">
    <property type="entry name" value="CHROMODOMAIN-HELICASE-DNA-BINDING PROTEIN 3-RELATED-RELATED"/>
    <property type="match status" value="1"/>
</dbReference>
<dbReference type="PROSITE" id="PS01359">
    <property type="entry name" value="ZF_PHD_1"/>
    <property type="match status" value="1"/>
</dbReference>
<dbReference type="InterPro" id="IPR012958">
    <property type="entry name" value="CHD_N"/>
</dbReference>
<dbReference type="InterPro" id="IPR038718">
    <property type="entry name" value="SNF2-like_sf"/>
</dbReference>
<organism evidence="14 15">
    <name type="scientific">Mya arenaria</name>
    <name type="common">Soft-shell clam</name>
    <dbReference type="NCBI Taxonomy" id="6604"/>
    <lineage>
        <taxon>Eukaryota</taxon>
        <taxon>Metazoa</taxon>
        <taxon>Spiralia</taxon>
        <taxon>Lophotrochozoa</taxon>
        <taxon>Mollusca</taxon>
        <taxon>Bivalvia</taxon>
        <taxon>Autobranchia</taxon>
        <taxon>Heteroconchia</taxon>
        <taxon>Euheterodonta</taxon>
        <taxon>Imparidentia</taxon>
        <taxon>Neoheterodontei</taxon>
        <taxon>Myida</taxon>
        <taxon>Myoidea</taxon>
        <taxon>Myidae</taxon>
        <taxon>Mya</taxon>
    </lineage>
</organism>
<feature type="region of interest" description="Disordered" evidence="10">
    <location>
        <begin position="1"/>
        <end position="106"/>
    </location>
</feature>
<dbReference type="SMART" id="SM00487">
    <property type="entry name" value="DEXDc"/>
    <property type="match status" value="1"/>
</dbReference>
<reference evidence="14" key="1">
    <citation type="submission" date="2022-11" db="EMBL/GenBank/DDBJ databases">
        <title>Centuries of genome instability and evolution in soft-shell clam transmissible cancer (bioRxiv).</title>
        <authorList>
            <person name="Hart S.F.M."/>
            <person name="Yonemitsu M.A."/>
            <person name="Giersch R.M."/>
            <person name="Beal B.F."/>
            <person name="Arriagada G."/>
            <person name="Davis B.W."/>
            <person name="Ostrander E.A."/>
            <person name="Goff S.P."/>
            <person name="Metzger M.J."/>
        </authorList>
    </citation>
    <scope>NUCLEOTIDE SEQUENCE</scope>
    <source>
        <strain evidence="14">MELC-2E11</strain>
        <tissue evidence="14">Siphon/mantle</tissue>
    </source>
</reference>
<dbReference type="InterPro" id="IPR027417">
    <property type="entry name" value="P-loop_NTPase"/>
</dbReference>
<feature type="domain" description="Helicase ATP-binding" evidence="13">
    <location>
        <begin position="775"/>
        <end position="934"/>
    </location>
</feature>
<evidence type="ECO:0000256" key="8">
    <source>
        <dbReference type="ARBA" id="ARBA00023242"/>
    </source>
</evidence>
<evidence type="ECO:0000313" key="14">
    <source>
        <dbReference type="EMBL" id="WAR14961.1"/>
    </source>
</evidence>
<dbReference type="InterPro" id="IPR002464">
    <property type="entry name" value="DNA/RNA_helicase_DEAH_CS"/>
</dbReference>
<evidence type="ECO:0000256" key="4">
    <source>
        <dbReference type="ARBA" id="ARBA00022771"/>
    </source>
</evidence>
<dbReference type="PROSITE" id="PS51192">
    <property type="entry name" value="HELICASE_ATP_BIND_1"/>
    <property type="match status" value="1"/>
</dbReference>
<sequence length="1028" mass="117954">MASYDRSDEEIMEENMEVEGAEVLISPGRGEDRQSHDVEDDDAEKKGKKRKKKDGSGKKKKKKKKHHHDDDGSDGEKHKKKKKDKGMADLGTPRDRPRPGQETSADIAAKFGLANIELEYTAEDFEALTNYKLFREHIQPLLVDQNPKAAQAKLINLIAAKWREFAQAAGQYKKNKLGVVSPTTDGTEKHIPAEPETPVQAKESDEDTAEDYYTEEKASTGKKKRGRKPKEPKIEPEEEIEEEVENEEYVEEKPKRRRAAKKSKKALDAMEEEDFEEEEYVELGAKGKKKRGSAGKKKKGADYDDVEEEEDEDSYMDAKSSGKKKKGKSVAPIKIKLSTKKKRRRKGSSDDGDGGGNNTSDEEFERQLEEASLIAEQEREEKPKRVKKGKKAGKGKKRLKLSRSFGGEEDGYETEHQDYCEVCQQGGEIILCDTCPRAYHLVCLEPELEEAPEGKWSCPHCETEGPAIPEVEDDDHNEFCRVCKDGGELMCCDRCPSSYHPHCLNPPKKEVPKGEWICPRCSCPPMKAKVAKVLTWKWTEPPEPEKKMEEMDHTHEHHLEPKSTPDHKPEREFFVRYVGLSFWHCEWISELQLDVYQSALIRMYMRKNDMDEPPPLEDGSSWGNKEKRKHAADQDTDNLEDRFYKYGVRPEWLQIHRIINHRVEHGQTSYLVKWRDLNYDMATWEPEDSEVPDFKASIDYYDNLRRVMLGGPAEEKPRKKKGKKKKGEEEGVDSPRPMGMPPAYPVTDLPDDPDYLKQTGGKLHPYQLEGLNWLRYSWANHTDTILADEMGLGKTIQTISFLSSLYNEGHCKGPFLVSAPLSTIINWEREFEFWAPNLYVVTYTGDKDCRAVISVKFHVLLTSYELISIDTATLGSIDWAVLVVDEAHRLKNNQSKFFRILSNYHIAYKLLLTGTPLQNNLEELFHLLNFMSPDNFKKLHDMLGPHLLRRLKADVLKGMPGKSEFIVRVELSPMQKKYYKYILTRNFSALNIKGGNSVSLLNIMMDLKKCCNHPRLLARTIMHMKAQP</sequence>
<evidence type="ECO:0000256" key="5">
    <source>
        <dbReference type="ARBA" id="ARBA00022801"/>
    </source>
</evidence>
<feature type="compositionally biased region" description="Acidic residues" evidence="10">
    <location>
        <begin position="236"/>
        <end position="250"/>
    </location>
</feature>
<evidence type="ECO:0000256" key="9">
    <source>
        <dbReference type="PROSITE-ProRule" id="PRU00146"/>
    </source>
</evidence>
<feature type="compositionally biased region" description="Basic residues" evidence="10">
    <location>
        <begin position="337"/>
        <end position="346"/>
    </location>
</feature>
<evidence type="ECO:0000256" key="10">
    <source>
        <dbReference type="SAM" id="MobiDB-lite"/>
    </source>
</evidence>
<dbReference type="Gene3D" id="2.40.50.40">
    <property type="match status" value="2"/>
</dbReference>
<keyword evidence="6" id="KW-0862">Zinc</keyword>
<proteinExistence type="predicted"/>
<dbReference type="PROSITE" id="PS00690">
    <property type="entry name" value="DEAH_ATP_HELICASE"/>
    <property type="match status" value="1"/>
</dbReference>
<gene>
    <name evidence="14" type="ORF">MAR_005066</name>
</gene>
<dbReference type="EMBL" id="CP111020">
    <property type="protein sequence ID" value="WAR14961.1"/>
    <property type="molecule type" value="Genomic_DNA"/>
</dbReference>
<feature type="region of interest" description="Disordered" evidence="10">
    <location>
        <begin position="178"/>
        <end position="409"/>
    </location>
</feature>
<dbReference type="CDD" id="cd15532">
    <property type="entry name" value="PHD2_CHD_II"/>
    <property type="match status" value="1"/>
</dbReference>
<dbReference type="Pfam" id="PF00385">
    <property type="entry name" value="Chromo"/>
    <property type="match status" value="1"/>
</dbReference>
<feature type="compositionally biased region" description="Basic and acidic residues" evidence="10">
    <location>
        <begin position="68"/>
        <end position="77"/>
    </location>
</feature>
<evidence type="ECO:0000256" key="2">
    <source>
        <dbReference type="ARBA" id="ARBA00022723"/>
    </source>
</evidence>
<evidence type="ECO:0000256" key="6">
    <source>
        <dbReference type="ARBA" id="ARBA00022833"/>
    </source>
</evidence>
<comment type="subcellular location">
    <subcellularLocation>
        <location evidence="1">Nucleus</location>
    </subcellularLocation>
</comment>
<feature type="compositionally biased region" description="Basic residues" evidence="10">
    <location>
        <begin position="46"/>
        <end position="67"/>
    </location>
</feature>
<feature type="region of interest" description="Disordered" evidence="10">
    <location>
        <begin position="542"/>
        <end position="566"/>
    </location>
</feature>
<dbReference type="InterPro" id="IPR013083">
    <property type="entry name" value="Znf_RING/FYVE/PHD"/>
</dbReference>
<dbReference type="InterPro" id="IPR019786">
    <property type="entry name" value="Zinc_finger_PHD-type_CS"/>
</dbReference>
<dbReference type="PANTHER" id="PTHR45623:SF17">
    <property type="entry name" value="CHROMODOMAIN-HELICASE-DNA-BINDING PROTEIN 3-RELATED"/>
    <property type="match status" value="1"/>
</dbReference>
<dbReference type="Gene3D" id="3.40.50.10810">
    <property type="entry name" value="Tandem AAA-ATPase domain"/>
    <property type="match status" value="1"/>
</dbReference>
<protein>
    <submittedName>
        <fullName evidence="14">CHD3-like protein</fullName>
    </submittedName>
</protein>
<dbReference type="Gene3D" id="3.40.50.300">
    <property type="entry name" value="P-loop containing nucleotide triphosphate hydrolases"/>
    <property type="match status" value="1"/>
</dbReference>
<dbReference type="PROSITE" id="PS50013">
    <property type="entry name" value="CHROMO_2"/>
    <property type="match status" value="1"/>
</dbReference>
<dbReference type="SMART" id="SM00249">
    <property type="entry name" value="PHD"/>
    <property type="match status" value="2"/>
</dbReference>
<feature type="compositionally biased region" description="Basic residues" evidence="10">
    <location>
        <begin position="255"/>
        <end position="264"/>
    </location>
</feature>
<feature type="domain" description="Chromo" evidence="11">
    <location>
        <begin position="653"/>
        <end position="689"/>
    </location>
</feature>
<feature type="compositionally biased region" description="Acidic residues" evidence="10">
    <location>
        <begin position="7"/>
        <end position="20"/>
    </location>
</feature>
<evidence type="ECO:0000313" key="15">
    <source>
        <dbReference type="Proteomes" id="UP001164746"/>
    </source>
</evidence>
<accession>A0ABY7F288</accession>
<keyword evidence="5" id="KW-0378">Hydrolase</keyword>
<keyword evidence="8" id="KW-0539">Nucleus</keyword>
<dbReference type="InterPro" id="IPR014001">
    <property type="entry name" value="Helicase_ATP-bd"/>
</dbReference>
<feature type="compositionally biased region" description="Basic residues" evidence="10">
    <location>
        <begin position="384"/>
        <end position="401"/>
    </location>
</feature>
<dbReference type="Gene3D" id="3.30.40.10">
    <property type="entry name" value="Zinc/RING finger domain, C3HC4 (zinc finger)"/>
    <property type="match status" value="2"/>
</dbReference>
<feature type="domain" description="PHD-type" evidence="12">
    <location>
        <begin position="417"/>
        <end position="464"/>
    </location>
</feature>
<evidence type="ECO:0000256" key="3">
    <source>
        <dbReference type="ARBA" id="ARBA00022741"/>
    </source>
</evidence>
<feature type="compositionally biased region" description="Basic and acidic residues" evidence="10">
    <location>
        <begin position="543"/>
        <end position="566"/>
    </location>
</feature>
<evidence type="ECO:0000256" key="1">
    <source>
        <dbReference type="ARBA" id="ARBA00004123"/>
    </source>
</evidence>
<keyword evidence="4 9" id="KW-0863">Zinc-finger</keyword>
<feature type="region of interest" description="Disordered" evidence="10">
    <location>
        <begin position="611"/>
        <end position="635"/>
    </location>
</feature>
<feature type="domain" description="PHD-type" evidence="12">
    <location>
        <begin position="477"/>
        <end position="524"/>
    </location>
</feature>
<dbReference type="InterPro" id="IPR016197">
    <property type="entry name" value="Chromo-like_dom_sf"/>
</dbReference>
<dbReference type="Proteomes" id="UP001164746">
    <property type="component" value="Chromosome 9"/>
</dbReference>
<feature type="region of interest" description="Disordered" evidence="10">
    <location>
        <begin position="709"/>
        <end position="742"/>
    </location>
</feature>
<dbReference type="Pfam" id="PF00176">
    <property type="entry name" value="SNF2-rel_dom"/>
    <property type="match status" value="1"/>
</dbReference>
<dbReference type="InterPro" id="IPR000330">
    <property type="entry name" value="SNF2_N"/>
</dbReference>
<keyword evidence="3" id="KW-0547">Nucleotide-binding</keyword>
<evidence type="ECO:0000256" key="7">
    <source>
        <dbReference type="ARBA" id="ARBA00022840"/>
    </source>
</evidence>
<keyword evidence="7" id="KW-0067">ATP-binding</keyword>
<evidence type="ECO:0000259" key="12">
    <source>
        <dbReference type="PROSITE" id="PS50016"/>
    </source>
</evidence>
<dbReference type="Pfam" id="PF00628">
    <property type="entry name" value="PHD"/>
    <property type="match status" value="2"/>
</dbReference>
<evidence type="ECO:0000259" key="13">
    <source>
        <dbReference type="PROSITE" id="PS51192"/>
    </source>
</evidence>
<dbReference type="SUPFAM" id="SSF57903">
    <property type="entry name" value="FYVE/PHD zinc finger"/>
    <property type="match status" value="2"/>
</dbReference>
<keyword evidence="15" id="KW-1185">Reference proteome</keyword>
<dbReference type="CDD" id="cd15531">
    <property type="entry name" value="PHD1_CHD_II"/>
    <property type="match status" value="1"/>
</dbReference>
<feature type="compositionally biased region" description="Acidic residues" evidence="10">
    <location>
        <begin position="269"/>
        <end position="281"/>
    </location>
</feature>
<dbReference type="CDD" id="cd18662">
    <property type="entry name" value="CD2_tandem_CHD3-4_like"/>
    <property type="match status" value="1"/>
</dbReference>
<name>A0ABY7F288_MYAAR</name>
<keyword evidence="2" id="KW-0479">Metal-binding</keyword>
<dbReference type="InterPro" id="IPR023780">
    <property type="entry name" value="Chromo_domain"/>
</dbReference>
<dbReference type="InterPro" id="IPR011011">
    <property type="entry name" value="Znf_FYVE_PHD"/>
</dbReference>
<dbReference type="SUPFAM" id="SSF54160">
    <property type="entry name" value="Chromo domain-like"/>
    <property type="match status" value="2"/>
</dbReference>
<dbReference type="Pfam" id="PF08073">
    <property type="entry name" value="CHDNT"/>
    <property type="match status" value="1"/>
</dbReference>
<dbReference type="InterPro" id="IPR000953">
    <property type="entry name" value="Chromo/chromo_shadow_dom"/>
</dbReference>
<feature type="compositionally biased region" description="Acidic residues" evidence="10">
    <location>
        <begin position="303"/>
        <end position="315"/>
    </location>
</feature>
<dbReference type="SMART" id="SM00298">
    <property type="entry name" value="CHROMO"/>
    <property type="match status" value="2"/>
</dbReference>
<dbReference type="InterPro" id="IPR019787">
    <property type="entry name" value="Znf_PHD-finger"/>
</dbReference>
<dbReference type="CDD" id="cd18667">
    <property type="entry name" value="CD1_tandem_CHD3-4_like"/>
    <property type="match status" value="1"/>
</dbReference>
<feature type="compositionally biased region" description="Acidic residues" evidence="10">
    <location>
        <begin position="204"/>
        <end position="213"/>
    </location>
</feature>
<dbReference type="SUPFAM" id="SSF52540">
    <property type="entry name" value="P-loop containing nucleoside triphosphate hydrolases"/>
    <property type="match status" value="2"/>
</dbReference>
<feature type="compositionally biased region" description="Basic residues" evidence="10">
    <location>
        <begin position="286"/>
        <end position="299"/>
    </location>
</feature>
<dbReference type="PROSITE" id="PS50016">
    <property type="entry name" value="ZF_PHD_2"/>
    <property type="match status" value="2"/>
</dbReference>
<evidence type="ECO:0000259" key="11">
    <source>
        <dbReference type="PROSITE" id="PS50013"/>
    </source>
</evidence>
<dbReference type="InterPro" id="IPR001965">
    <property type="entry name" value="Znf_PHD"/>
</dbReference>